<accession>A0A0P7B2B9</accession>
<proteinExistence type="predicted"/>
<dbReference type="InterPro" id="IPR053235">
    <property type="entry name" value="Ser_Thr_kinase"/>
</dbReference>
<dbReference type="Gene3D" id="1.10.510.10">
    <property type="entry name" value="Transferase(Phosphotransferase) domain 1"/>
    <property type="match status" value="1"/>
</dbReference>
<keyword evidence="5" id="KW-0418">Kinase</keyword>
<keyword evidence="11" id="KW-1185">Reference proteome</keyword>
<sequence length="439" mass="49428">MAFPQGQLLSLFCLEPLTEGAKAVVAHSSNQRLVHWQNGSKFGLDIGHLHSPWRDYATIATLGKTGDVVVDDPRIAGIQCSFEIDSDTGIVMFYDRSHSQTSQVFGENATRFEDGRPRKVIVNQDYNTIIGMGGSEQNMFMFKLRWYWGFNGVMGMFKRQETEFEKSPPGQLRQTRYIKQDFLGSRPLESVFNAINMDSGKLMVVKRMANSAHDRDRLKLEVNLLIRSSHPHVVDYISSQGWNNPVVEIFMGQGEGTLATLIRNGCSMPVPKLARLALHHMLQAIDRLAVEGIVHRDVKPEDIIYTASQHYQSRYHFQLGDFGLANFQHVATSPVGTLIYTAPEVFQTVRQTHKADVWSLFATMLWTLNAEGFRDASFNMTREDAEKRVLRATSHSDVISIQEMARTNPQERASAAQMLVKCFNGNGLTTPLGQVPCLD</sequence>
<dbReference type="PANTHER" id="PTHR24361:SF433">
    <property type="entry name" value="PROTEIN KINASE DOMAIN-CONTAINING PROTEIN"/>
    <property type="match status" value="1"/>
</dbReference>
<evidence type="ECO:0000256" key="7">
    <source>
        <dbReference type="ARBA" id="ARBA00047899"/>
    </source>
</evidence>
<dbReference type="Proteomes" id="UP000050424">
    <property type="component" value="Unassembled WGS sequence"/>
</dbReference>
<keyword evidence="2" id="KW-0723">Serine/threonine-protein kinase</keyword>
<evidence type="ECO:0000256" key="1">
    <source>
        <dbReference type="ARBA" id="ARBA00012513"/>
    </source>
</evidence>
<gene>
    <name evidence="10" type="ORF">AK830_g11033</name>
</gene>
<dbReference type="GO" id="GO:0005524">
    <property type="term" value="F:ATP binding"/>
    <property type="evidence" value="ECO:0007669"/>
    <property type="project" value="UniProtKB-KW"/>
</dbReference>
<dbReference type="PANTHER" id="PTHR24361">
    <property type="entry name" value="MITOGEN-ACTIVATED KINASE KINASE KINASE"/>
    <property type="match status" value="1"/>
</dbReference>
<evidence type="ECO:0000259" key="9">
    <source>
        <dbReference type="PROSITE" id="PS50011"/>
    </source>
</evidence>
<dbReference type="EC" id="2.7.11.1" evidence="1"/>
<organism evidence="10 11">
    <name type="scientific">Neonectria ditissima</name>
    <dbReference type="NCBI Taxonomy" id="78410"/>
    <lineage>
        <taxon>Eukaryota</taxon>
        <taxon>Fungi</taxon>
        <taxon>Dikarya</taxon>
        <taxon>Ascomycota</taxon>
        <taxon>Pezizomycotina</taxon>
        <taxon>Sordariomycetes</taxon>
        <taxon>Hypocreomycetidae</taxon>
        <taxon>Hypocreales</taxon>
        <taxon>Nectriaceae</taxon>
        <taxon>Neonectria</taxon>
    </lineage>
</organism>
<dbReference type="GO" id="GO:0005737">
    <property type="term" value="C:cytoplasm"/>
    <property type="evidence" value="ECO:0007669"/>
    <property type="project" value="TreeGrafter"/>
</dbReference>
<keyword evidence="4" id="KW-0547">Nucleotide-binding</keyword>
<evidence type="ECO:0000256" key="2">
    <source>
        <dbReference type="ARBA" id="ARBA00022527"/>
    </source>
</evidence>
<keyword evidence="6" id="KW-0067">ATP-binding</keyword>
<dbReference type="InterPro" id="IPR000719">
    <property type="entry name" value="Prot_kinase_dom"/>
</dbReference>
<dbReference type="GO" id="GO:0004674">
    <property type="term" value="F:protein serine/threonine kinase activity"/>
    <property type="evidence" value="ECO:0007669"/>
    <property type="project" value="UniProtKB-KW"/>
</dbReference>
<protein>
    <recommendedName>
        <fullName evidence="1">non-specific serine/threonine protein kinase</fullName>
        <ecNumber evidence="1">2.7.11.1</ecNumber>
    </recommendedName>
</protein>
<dbReference type="AlphaFoldDB" id="A0A0P7B2B9"/>
<reference evidence="10 11" key="1">
    <citation type="submission" date="2015-09" db="EMBL/GenBank/DDBJ databases">
        <title>Draft genome of a European isolate of the apple canker pathogen Neonectria ditissima.</title>
        <authorList>
            <person name="Gomez-Cortecero A."/>
            <person name="Harrison R.J."/>
            <person name="Armitage A.D."/>
        </authorList>
    </citation>
    <scope>NUCLEOTIDE SEQUENCE [LARGE SCALE GENOMIC DNA]</scope>
    <source>
        <strain evidence="10 11">R09/05</strain>
    </source>
</reference>
<feature type="domain" description="Protein kinase" evidence="9">
    <location>
        <begin position="177"/>
        <end position="424"/>
    </location>
</feature>
<evidence type="ECO:0000256" key="6">
    <source>
        <dbReference type="ARBA" id="ARBA00022840"/>
    </source>
</evidence>
<evidence type="ECO:0000256" key="8">
    <source>
        <dbReference type="ARBA" id="ARBA00048679"/>
    </source>
</evidence>
<dbReference type="OrthoDB" id="4062651at2759"/>
<evidence type="ECO:0000313" key="11">
    <source>
        <dbReference type="Proteomes" id="UP000050424"/>
    </source>
</evidence>
<comment type="caution">
    <text evidence="10">The sequence shown here is derived from an EMBL/GenBank/DDBJ whole genome shotgun (WGS) entry which is preliminary data.</text>
</comment>
<comment type="catalytic activity">
    <reaction evidence="8">
        <text>L-seryl-[protein] + ATP = O-phospho-L-seryl-[protein] + ADP + H(+)</text>
        <dbReference type="Rhea" id="RHEA:17989"/>
        <dbReference type="Rhea" id="RHEA-COMP:9863"/>
        <dbReference type="Rhea" id="RHEA-COMP:11604"/>
        <dbReference type="ChEBI" id="CHEBI:15378"/>
        <dbReference type="ChEBI" id="CHEBI:29999"/>
        <dbReference type="ChEBI" id="CHEBI:30616"/>
        <dbReference type="ChEBI" id="CHEBI:83421"/>
        <dbReference type="ChEBI" id="CHEBI:456216"/>
        <dbReference type="EC" id="2.7.11.1"/>
    </reaction>
</comment>
<dbReference type="PROSITE" id="PS50011">
    <property type="entry name" value="PROTEIN_KINASE_DOM"/>
    <property type="match status" value="1"/>
</dbReference>
<dbReference type="SUPFAM" id="SSF56112">
    <property type="entry name" value="Protein kinase-like (PK-like)"/>
    <property type="match status" value="1"/>
</dbReference>
<comment type="catalytic activity">
    <reaction evidence="7">
        <text>L-threonyl-[protein] + ATP = O-phospho-L-threonyl-[protein] + ADP + H(+)</text>
        <dbReference type="Rhea" id="RHEA:46608"/>
        <dbReference type="Rhea" id="RHEA-COMP:11060"/>
        <dbReference type="Rhea" id="RHEA-COMP:11605"/>
        <dbReference type="ChEBI" id="CHEBI:15378"/>
        <dbReference type="ChEBI" id="CHEBI:30013"/>
        <dbReference type="ChEBI" id="CHEBI:30616"/>
        <dbReference type="ChEBI" id="CHEBI:61977"/>
        <dbReference type="ChEBI" id="CHEBI:456216"/>
        <dbReference type="EC" id="2.7.11.1"/>
    </reaction>
</comment>
<evidence type="ECO:0000256" key="4">
    <source>
        <dbReference type="ARBA" id="ARBA00022741"/>
    </source>
</evidence>
<evidence type="ECO:0000313" key="10">
    <source>
        <dbReference type="EMBL" id="KPM35528.1"/>
    </source>
</evidence>
<dbReference type="Pfam" id="PF00069">
    <property type="entry name" value="Pkinase"/>
    <property type="match status" value="1"/>
</dbReference>
<dbReference type="InterPro" id="IPR011009">
    <property type="entry name" value="Kinase-like_dom_sf"/>
</dbReference>
<keyword evidence="3" id="KW-0808">Transferase</keyword>
<dbReference type="STRING" id="78410.A0A0P7B2B9"/>
<evidence type="ECO:0000256" key="3">
    <source>
        <dbReference type="ARBA" id="ARBA00022679"/>
    </source>
</evidence>
<evidence type="ECO:0000256" key="5">
    <source>
        <dbReference type="ARBA" id="ARBA00022777"/>
    </source>
</evidence>
<name>A0A0P7B2B9_9HYPO</name>
<dbReference type="EMBL" id="LKCW01000247">
    <property type="protein sequence ID" value="KPM35528.1"/>
    <property type="molecule type" value="Genomic_DNA"/>
</dbReference>